<sequence>MSPESQQSQCRVNVRTRSVNFSLKSKSTKSERFLYCGWLSLLSYCFHRCRAHSFKFISQAGPWRAKLHYSKVSFVNDPKQVCLLPVKISVSALRSDLSVVACQGRLLALFLW</sequence>
<keyword evidence="2" id="KW-1185">Reference proteome</keyword>
<organism evidence="1 2">
    <name type="scientific">Batillaria attramentaria</name>
    <dbReference type="NCBI Taxonomy" id="370345"/>
    <lineage>
        <taxon>Eukaryota</taxon>
        <taxon>Metazoa</taxon>
        <taxon>Spiralia</taxon>
        <taxon>Lophotrochozoa</taxon>
        <taxon>Mollusca</taxon>
        <taxon>Gastropoda</taxon>
        <taxon>Caenogastropoda</taxon>
        <taxon>Sorbeoconcha</taxon>
        <taxon>Cerithioidea</taxon>
        <taxon>Batillariidae</taxon>
        <taxon>Batillaria</taxon>
    </lineage>
</organism>
<evidence type="ECO:0000313" key="2">
    <source>
        <dbReference type="Proteomes" id="UP001519460"/>
    </source>
</evidence>
<comment type="caution">
    <text evidence="1">The sequence shown here is derived from an EMBL/GenBank/DDBJ whole genome shotgun (WGS) entry which is preliminary data.</text>
</comment>
<gene>
    <name evidence="1" type="ORF">BaRGS_00018377</name>
</gene>
<dbReference type="AlphaFoldDB" id="A0ABD0KTY1"/>
<name>A0ABD0KTY1_9CAEN</name>
<reference evidence="1 2" key="1">
    <citation type="journal article" date="2023" name="Sci. Data">
        <title>Genome assembly of the Korean intertidal mud-creeper Batillaria attramentaria.</title>
        <authorList>
            <person name="Patra A.K."/>
            <person name="Ho P.T."/>
            <person name="Jun S."/>
            <person name="Lee S.J."/>
            <person name="Kim Y."/>
            <person name="Won Y.J."/>
        </authorList>
    </citation>
    <scope>NUCLEOTIDE SEQUENCE [LARGE SCALE GENOMIC DNA]</scope>
    <source>
        <strain evidence="1">Wonlab-2016</strain>
    </source>
</reference>
<protein>
    <submittedName>
        <fullName evidence="1">Uncharacterized protein</fullName>
    </submittedName>
</protein>
<evidence type="ECO:0000313" key="1">
    <source>
        <dbReference type="EMBL" id="KAK7490398.1"/>
    </source>
</evidence>
<proteinExistence type="predicted"/>
<dbReference type="EMBL" id="JACVVK020000127">
    <property type="protein sequence ID" value="KAK7490398.1"/>
    <property type="molecule type" value="Genomic_DNA"/>
</dbReference>
<accession>A0ABD0KTY1</accession>
<dbReference type="Proteomes" id="UP001519460">
    <property type="component" value="Unassembled WGS sequence"/>
</dbReference>